<feature type="domain" description="FGAR-AT PurM N-terminal-like" evidence="11">
    <location>
        <begin position="616"/>
        <end position="768"/>
    </location>
</feature>
<feature type="domain" description="PurM-like C-terminal" evidence="10">
    <location>
        <begin position="402"/>
        <end position="555"/>
    </location>
</feature>
<keyword evidence="5" id="KW-0547">Nucleotide-binding</keyword>
<evidence type="ECO:0000259" key="11">
    <source>
        <dbReference type="Pfam" id="PF22689"/>
    </source>
</evidence>
<reference evidence="12 13" key="1">
    <citation type="journal article" date="2016" name="Nat. Commun.">
        <title>Thousands of microbial genomes shed light on interconnected biogeochemical processes in an aquifer system.</title>
        <authorList>
            <person name="Anantharaman K."/>
            <person name="Brown C.T."/>
            <person name="Hug L.A."/>
            <person name="Sharon I."/>
            <person name="Castelle C.J."/>
            <person name="Probst A.J."/>
            <person name="Thomas B.C."/>
            <person name="Singh A."/>
            <person name="Wilkins M.J."/>
            <person name="Karaoz U."/>
            <person name="Brodie E.L."/>
            <person name="Williams K.H."/>
            <person name="Hubbard S.S."/>
            <person name="Banfield J.F."/>
        </authorList>
    </citation>
    <scope>NUCLEOTIDE SEQUENCE [LARGE SCALE GENOMIC DNA]</scope>
</reference>
<evidence type="ECO:0000256" key="7">
    <source>
        <dbReference type="ARBA" id="ARBA00022840"/>
    </source>
</evidence>
<dbReference type="AlphaFoldDB" id="A0A1F6D8G7"/>
<proteinExistence type="inferred from homology"/>
<evidence type="ECO:0000256" key="1">
    <source>
        <dbReference type="ARBA" id="ARBA00004920"/>
    </source>
</evidence>
<evidence type="ECO:0000313" key="12">
    <source>
        <dbReference type="EMBL" id="OGG57753.1"/>
    </source>
</evidence>
<dbReference type="GO" id="GO:0005524">
    <property type="term" value="F:ATP binding"/>
    <property type="evidence" value="ECO:0007669"/>
    <property type="project" value="UniProtKB-KW"/>
</dbReference>
<comment type="pathway">
    <text evidence="1">Purine metabolism; IMP biosynthesis via de novo pathway; 5-amino-1-(5-phospho-D-ribosyl)imidazole from N(2)-formyl-N(1)-(5-phospho-D-ribosyl)glycinamide: step 1/2.</text>
</comment>
<dbReference type="InterPro" id="IPR036921">
    <property type="entry name" value="PurM-like_N_sf"/>
</dbReference>
<organism evidence="12 13">
    <name type="scientific">Candidatus Kaiserbacteria bacterium RIFCSPHIGHO2_01_FULL_56_24</name>
    <dbReference type="NCBI Taxonomy" id="1798487"/>
    <lineage>
        <taxon>Bacteria</taxon>
        <taxon>Candidatus Kaiseribacteriota</taxon>
    </lineage>
</organism>
<dbReference type="InterPro" id="IPR036676">
    <property type="entry name" value="PurM-like_C_sf"/>
</dbReference>
<dbReference type="EMBL" id="MFLA01000045">
    <property type="protein sequence ID" value="OGG57753.1"/>
    <property type="molecule type" value="Genomic_DNA"/>
</dbReference>
<protein>
    <recommendedName>
        <fullName evidence="3 9">Phosphoribosylformylglycinamidine synthase</fullName>
        <ecNumber evidence="3 9">6.3.5.3</ecNumber>
    </recommendedName>
</protein>
<dbReference type="CDD" id="cd01740">
    <property type="entry name" value="GATase1_FGAR_AT"/>
    <property type="match status" value="1"/>
</dbReference>
<dbReference type="GO" id="GO:0006189">
    <property type="term" value="P:'de novo' IMP biosynthetic process"/>
    <property type="evidence" value="ECO:0007669"/>
    <property type="project" value="UniProtKB-UniRule"/>
</dbReference>
<dbReference type="UniPathway" id="UPA00074">
    <property type="reaction ID" value="UER00128"/>
</dbReference>
<dbReference type="Gene3D" id="3.90.650.10">
    <property type="entry name" value="PurM-like C-terminal domain"/>
    <property type="match status" value="2"/>
</dbReference>
<gene>
    <name evidence="12" type="ORF">A2765_04960</name>
</gene>
<dbReference type="Gene3D" id="3.30.1330.10">
    <property type="entry name" value="PurM-like, N-terminal domain"/>
    <property type="match status" value="2"/>
</dbReference>
<evidence type="ECO:0000256" key="6">
    <source>
        <dbReference type="ARBA" id="ARBA00022755"/>
    </source>
</evidence>
<dbReference type="PANTHER" id="PTHR10099:SF1">
    <property type="entry name" value="PHOSPHORIBOSYLFORMYLGLYCINAMIDINE SYNTHASE"/>
    <property type="match status" value="1"/>
</dbReference>
<comment type="similarity">
    <text evidence="2">In the N-terminal section; belongs to the FGAMS family.</text>
</comment>
<dbReference type="PROSITE" id="PS51273">
    <property type="entry name" value="GATASE_TYPE_1"/>
    <property type="match status" value="1"/>
</dbReference>
<evidence type="ECO:0000256" key="3">
    <source>
        <dbReference type="ARBA" id="ARBA00012747"/>
    </source>
</evidence>
<keyword evidence="7" id="KW-0067">ATP-binding</keyword>
<dbReference type="GO" id="GO:0005737">
    <property type="term" value="C:cytoplasm"/>
    <property type="evidence" value="ECO:0007669"/>
    <property type="project" value="TreeGrafter"/>
</dbReference>
<dbReference type="InterPro" id="IPR036604">
    <property type="entry name" value="PurS-like_sf"/>
</dbReference>
<keyword evidence="8" id="KW-0315">Glutamine amidotransferase</keyword>
<dbReference type="SUPFAM" id="SSF56042">
    <property type="entry name" value="PurM C-terminal domain-like"/>
    <property type="match status" value="2"/>
</dbReference>
<comment type="caution">
    <text evidence="12">The sequence shown here is derived from an EMBL/GenBank/DDBJ whole genome shotgun (WGS) entry which is preliminary data.</text>
</comment>
<evidence type="ECO:0000313" key="13">
    <source>
        <dbReference type="Proteomes" id="UP000176377"/>
    </source>
</evidence>
<dbReference type="Proteomes" id="UP000176377">
    <property type="component" value="Unassembled WGS sequence"/>
</dbReference>
<dbReference type="Pfam" id="PF13507">
    <property type="entry name" value="GATase_5"/>
    <property type="match status" value="1"/>
</dbReference>
<dbReference type="GO" id="GO:0004642">
    <property type="term" value="F:phosphoribosylformylglycinamidine synthase activity"/>
    <property type="evidence" value="ECO:0007669"/>
    <property type="project" value="UniProtKB-UniRule"/>
</dbReference>
<dbReference type="SUPFAM" id="SSF109736">
    <property type="entry name" value="FGAM synthase PurL, linker domain"/>
    <property type="match status" value="1"/>
</dbReference>
<dbReference type="InterPro" id="IPR010073">
    <property type="entry name" value="PurL_large"/>
</dbReference>
<dbReference type="NCBIfam" id="NF003672">
    <property type="entry name" value="PRK05297.1"/>
    <property type="match status" value="1"/>
</dbReference>
<sequence>MLHRFYKRVPGSNLEECHYFDLPQGLSEHAEDRIRFLLNEPGAEISREPFFLDSDVVEIGPRVAMETSHSSTGVNICKRIEIGATRIEVSMRYPLMGTTPEEIRAAHLDPMTQEIYRTPLAAFGTDAKPEPMRSFSLAAGESALRKVNAEFRFGIAEEDLDFFVSLFPEYDPTDAALMLLANAMSDHSRHGTIKGRYLVDGVYKPKTIIELVQEPWKKNPGNNLVGFHDNAGVMRGHHITMLMPEQPGRPSRFVRRQVLVHITITSETHNHPSWIAPEEGAKTGVGGELRDEFLQGRGALYAGINCAGYAASNPRIPGYAIPGEVIFDKKSVKYASALETLIGMSNGACQYANEMGRPITFGFCRTFDKMVEGRRRGWVKPICYVGGVARVDDRHVFKRPAEVGMLILGCGGPARRIGVGGGSASSVEGGANAADIDFASVQRGDAIMESCANRVVQACAEMGDSNPIEDGSDQGAGGPGNLFLELVGKLGGTIDLEKIVSADPTLSSLERLIGEYQERYGFLIRKENLPLMQEICDRENVSLENLGEITGNGRFLVISRDGLVVDLSIAKTLAEQPQKEFVWDHLPRSLVPLEIPKGLSVRDALEMTLQQISVGSKAFLTRKGDRSVGGLVVQQQCVGPKQVPVSDVAVMADSFFDITGSASALGEQPIKGLVNAKAGARMAVAEMLTNICSALVTSIPHIECRLNEMCAAKQPGEGALLYDGVEASCALMEEMKFAPNGGKDSLSMAAKTDTGEWAVAPGQLVVFGTAPMEDIRKVVTPELMGGGIIGFIDIGGGKNRLGGSALAQALNQVGNESPDIDDAGLLNRALAACQQMIREGLITAYHDRSDGGLITTIVEMCLAGNCGARIDILDEDPVPFLFNEEAGFVFEFRPQDTAHIGLIMGAHGLAQVNRVIGMSGLRTDRSLTIRGVFGRTEFKESIVTLRQWWEATSDQLDMLQANPETVREEIESYADESEIPFTLTFVPAPSILTDARRPKVAVVRAEGTNGDREMVGVLEMVGFDVADIAMRDILNGKITSFDPFRGIVFPGGFADGDTFGSAKGWAASILFNGQVKEMFDRFYARPDTFSLGVCNGCQLSTLIGWVPHPNLHREVQPRLVRNHSRRFDSRWAAVRIEESPSIFFKGMEGSILGVHNAHGEGRFEFSDASVMNLVQRERLASVVFVGTDGEPTEQYPYNPNGSPKGIAGLCSLDGRHLAMMPHPERCFLTWQSHYLPQAWRRLEASPWLRMFQNAREWCIEH</sequence>
<feature type="domain" description="PurM-like C-terminal" evidence="10">
    <location>
        <begin position="796"/>
        <end position="912"/>
    </location>
</feature>
<dbReference type="Pfam" id="PF02769">
    <property type="entry name" value="AIRS_C"/>
    <property type="match status" value="2"/>
</dbReference>
<accession>A0A1F6D8G7</accession>
<dbReference type="SUPFAM" id="SSF52317">
    <property type="entry name" value="Class I glutamine amidotransferase-like"/>
    <property type="match status" value="1"/>
</dbReference>
<dbReference type="InterPro" id="IPR010918">
    <property type="entry name" value="PurM-like_C_dom"/>
</dbReference>
<dbReference type="SUPFAM" id="SSF82697">
    <property type="entry name" value="PurS-like"/>
    <property type="match status" value="1"/>
</dbReference>
<dbReference type="InterPro" id="IPR055181">
    <property type="entry name" value="FGAR-AT_PurM_N-like"/>
</dbReference>
<dbReference type="Gene3D" id="3.40.50.880">
    <property type="match status" value="1"/>
</dbReference>
<evidence type="ECO:0000256" key="5">
    <source>
        <dbReference type="ARBA" id="ARBA00022741"/>
    </source>
</evidence>
<dbReference type="SMART" id="SM01211">
    <property type="entry name" value="GATase_5"/>
    <property type="match status" value="1"/>
</dbReference>
<evidence type="ECO:0000256" key="2">
    <source>
        <dbReference type="ARBA" id="ARBA00008608"/>
    </source>
</evidence>
<dbReference type="PANTHER" id="PTHR10099">
    <property type="entry name" value="PHOSPHORIBOSYLFORMYLGLYCINAMIDINE SYNTHASE"/>
    <property type="match status" value="1"/>
</dbReference>
<evidence type="ECO:0000256" key="4">
    <source>
        <dbReference type="ARBA" id="ARBA00022598"/>
    </source>
</evidence>
<dbReference type="EC" id="6.3.5.3" evidence="3 9"/>
<dbReference type="CDD" id="cd02204">
    <property type="entry name" value="PurL_repeat2"/>
    <property type="match status" value="1"/>
</dbReference>
<evidence type="ECO:0000256" key="9">
    <source>
        <dbReference type="NCBIfam" id="TIGR01735"/>
    </source>
</evidence>
<dbReference type="NCBIfam" id="TIGR01735">
    <property type="entry name" value="FGAM_synt"/>
    <property type="match status" value="1"/>
</dbReference>
<dbReference type="Pfam" id="PF22689">
    <property type="entry name" value="FGAR-AT_PurM_N-like"/>
    <property type="match status" value="1"/>
</dbReference>
<evidence type="ECO:0000259" key="10">
    <source>
        <dbReference type="Pfam" id="PF02769"/>
    </source>
</evidence>
<evidence type="ECO:0000256" key="8">
    <source>
        <dbReference type="ARBA" id="ARBA00022962"/>
    </source>
</evidence>
<name>A0A1F6D8G7_9BACT</name>
<dbReference type="InterPro" id="IPR029062">
    <property type="entry name" value="Class_I_gatase-like"/>
</dbReference>
<keyword evidence="4" id="KW-0436">Ligase</keyword>
<keyword evidence="6" id="KW-0658">Purine biosynthesis</keyword>
<dbReference type="SUPFAM" id="SSF55326">
    <property type="entry name" value="PurM N-terminal domain-like"/>
    <property type="match status" value="2"/>
</dbReference>